<evidence type="ECO:0000256" key="1">
    <source>
        <dbReference type="SAM" id="MobiDB-lite"/>
    </source>
</evidence>
<organism evidence="2 3">
    <name type="scientific">Laetiporus sulphureus 93-53</name>
    <dbReference type="NCBI Taxonomy" id="1314785"/>
    <lineage>
        <taxon>Eukaryota</taxon>
        <taxon>Fungi</taxon>
        <taxon>Dikarya</taxon>
        <taxon>Basidiomycota</taxon>
        <taxon>Agaricomycotina</taxon>
        <taxon>Agaricomycetes</taxon>
        <taxon>Polyporales</taxon>
        <taxon>Laetiporus</taxon>
    </lineage>
</organism>
<dbReference type="GeneID" id="63831646"/>
<sequence length="234" mass="26969">MFASKDHETEGVNKNAQRRFLMNSNYSRGQLEDATVSSTPNGKGVHIRWYYDEMVEDHSWKKGSPALDVLGLLDHEATLTASETEALQLLRARSGEEDENLQAPSTHLLDTEPRIYDIESVPFDPATITAVRDYFALGMDEISDYRLLANLVSMHKAHEAHTTYQADAQDPARERRNLEQQRYRMKAQKAYEQAMWKRGEEAGAFDELESREQEERKRQEFEQGSSKGRGRTRR</sequence>
<proteinExistence type="predicted"/>
<keyword evidence="3" id="KW-1185">Reference proteome</keyword>
<dbReference type="Proteomes" id="UP000076871">
    <property type="component" value="Unassembled WGS sequence"/>
</dbReference>
<feature type="region of interest" description="Disordered" evidence="1">
    <location>
        <begin position="201"/>
        <end position="234"/>
    </location>
</feature>
<dbReference type="EMBL" id="KV427644">
    <property type="protein sequence ID" value="KZT03393.1"/>
    <property type="molecule type" value="Genomic_DNA"/>
</dbReference>
<protein>
    <submittedName>
        <fullName evidence="2">Uncharacterized protein</fullName>
    </submittedName>
</protein>
<accession>A0A165CT55</accession>
<dbReference type="InParanoid" id="A0A165CT55"/>
<name>A0A165CT55_9APHY</name>
<gene>
    <name evidence="2" type="ORF">LAESUDRAFT_814693</name>
</gene>
<dbReference type="AlphaFoldDB" id="A0A165CT55"/>
<reference evidence="2 3" key="1">
    <citation type="journal article" date="2016" name="Mol. Biol. Evol.">
        <title>Comparative Genomics of Early-Diverging Mushroom-Forming Fungi Provides Insights into the Origins of Lignocellulose Decay Capabilities.</title>
        <authorList>
            <person name="Nagy L.G."/>
            <person name="Riley R."/>
            <person name="Tritt A."/>
            <person name="Adam C."/>
            <person name="Daum C."/>
            <person name="Floudas D."/>
            <person name="Sun H."/>
            <person name="Yadav J.S."/>
            <person name="Pangilinan J."/>
            <person name="Larsson K.H."/>
            <person name="Matsuura K."/>
            <person name="Barry K."/>
            <person name="Labutti K."/>
            <person name="Kuo R."/>
            <person name="Ohm R.A."/>
            <person name="Bhattacharya S.S."/>
            <person name="Shirouzu T."/>
            <person name="Yoshinaga Y."/>
            <person name="Martin F.M."/>
            <person name="Grigoriev I.V."/>
            <person name="Hibbett D.S."/>
        </authorList>
    </citation>
    <scope>NUCLEOTIDE SEQUENCE [LARGE SCALE GENOMIC DNA]</scope>
    <source>
        <strain evidence="2 3">93-53</strain>
    </source>
</reference>
<dbReference type="RefSeq" id="XP_040761133.1">
    <property type="nucleotide sequence ID" value="XM_040914619.1"/>
</dbReference>
<evidence type="ECO:0000313" key="2">
    <source>
        <dbReference type="EMBL" id="KZT03393.1"/>
    </source>
</evidence>
<evidence type="ECO:0000313" key="3">
    <source>
        <dbReference type="Proteomes" id="UP000076871"/>
    </source>
</evidence>
<feature type="compositionally biased region" description="Basic and acidic residues" evidence="1">
    <location>
        <begin position="208"/>
        <end position="221"/>
    </location>
</feature>